<feature type="transmembrane region" description="Helical" evidence="1">
    <location>
        <begin position="39"/>
        <end position="57"/>
    </location>
</feature>
<organism evidence="2 3">
    <name type="scientific">Arenibacter algicola</name>
    <dbReference type="NCBI Taxonomy" id="616991"/>
    <lineage>
        <taxon>Bacteria</taxon>
        <taxon>Pseudomonadati</taxon>
        <taxon>Bacteroidota</taxon>
        <taxon>Flavobacteriia</taxon>
        <taxon>Flavobacteriales</taxon>
        <taxon>Flavobacteriaceae</taxon>
        <taxon>Arenibacter</taxon>
    </lineage>
</organism>
<name>A0A221UY62_9FLAO</name>
<proteinExistence type="predicted"/>
<sequence>MEELSLGIFVVPTIALTLVILGYLYFAKQVTDIGEYRRFVFAVAVTSFMLNFIWELAQGPLYEGFEYDLKHISFCALASVADMLMVFILLFALGLIYKDVYWMQNWGSKSMLLLVLVGFFGAILAEVWHTARGDWAYVDAMPRLPVAEVGISPVLQFTILPWLIFLICKKFIMEKV</sequence>
<evidence type="ECO:0000313" key="3">
    <source>
        <dbReference type="Proteomes" id="UP000204551"/>
    </source>
</evidence>
<gene>
    <name evidence="2" type="ORF">AREALGSMS7_02393</name>
</gene>
<feature type="transmembrane region" description="Helical" evidence="1">
    <location>
        <begin position="110"/>
        <end position="129"/>
    </location>
</feature>
<evidence type="ECO:0000313" key="2">
    <source>
        <dbReference type="EMBL" id="ASO05841.1"/>
    </source>
</evidence>
<keyword evidence="1" id="KW-0812">Transmembrane</keyword>
<feature type="transmembrane region" description="Helical" evidence="1">
    <location>
        <begin position="149"/>
        <end position="168"/>
    </location>
</feature>
<dbReference type="RefSeq" id="WP_093978484.1">
    <property type="nucleotide sequence ID" value="NZ_CP022515.1"/>
</dbReference>
<dbReference type="EMBL" id="CP022515">
    <property type="protein sequence ID" value="ASO05841.1"/>
    <property type="molecule type" value="Genomic_DNA"/>
</dbReference>
<protein>
    <submittedName>
        <fullName evidence="2">Uncharacterized protein</fullName>
    </submittedName>
</protein>
<dbReference type="Proteomes" id="UP000204551">
    <property type="component" value="Chromosome"/>
</dbReference>
<evidence type="ECO:0000256" key="1">
    <source>
        <dbReference type="SAM" id="Phobius"/>
    </source>
</evidence>
<dbReference type="KEGG" id="aalg:AREALGSMS7_02393"/>
<feature type="transmembrane region" description="Helical" evidence="1">
    <location>
        <begin position="77"/>
        <end position="98"/>
    </location>
</feature>
<accession>A0A221UY62</accession>
<keyword evidence="1" id="KW-1133">Transmembrane helix</keyword>
<keyword evidence="1" id="KW-0472">Membrane</keyword>
<dbReference type="AlphaFoldDB" id="A0A221UY62"/>
<feature type="transmembrane region" description="Helical" evidence="1">
    <location>
        <begin position="6"/>
        <end position="27"/>
    </location>
</feature>
<reference evidence="2 3" key="1">
    <citation type="submission" date="2017-07" db="EMBL/GenBank/DDBJ databases">
        <title>Genome Sequence of Arenibacter algicola Strain SMS7 Isolated from a culture of the Diatom Skeletonema marinoi.</title>
        <authorList>
            <person name="Topel M."/>
            <person name="Pinder M.I.M."/>
            <person name="Johansson O.N."/>
            <person name="Kourtchenko O."/>
            <person name="Godhe A."/>
            <person name="Clarke A.K."/>
        </authorList>
    </citation>
    <scope>NUCLEOTIDE SEQUENCE [LARGE SCALE GENOMIC DNA]</scope>
    <source>
        <strain evidence="2 3">SMS7</strain>
    </source>
</reference>